<dbReference type="EMBL" id="JANPWB010000012">
    <property type="protein sequence ID" value="KAJ1120303.1"/>
    <property type="molecule type" value="Genomic_DNA"/>
</dbReference>
<feature type="compositionally biased region" description="Polar residues" evidence="1">
    <location>
        <begin position="1"/>
        <end position="10"/>
    </location>
</feature>
<proteinExistence type="predicted"/>
<reference evidence="2" key="1">
    <citation type="journal article" date="2022" name="bioRxiv">
        <title>Sequencing and chromosome-scale assembly of the giantPleurodeles waltlgenome.</title>
        <authorList>
            <person name="Brown T."/>
            <person name="Elewa A."/>
            <person name="Iarovenko S."/>
            <person name="Subramanian E."/>
            <person name="Araus A.J."/>
            <person name="Petzold A."/>
            <person name="Susuki M."/>
            <person name="Suzuki K.-i.T."/>
            <person name="Hayashi T."/>
            <person name="Toyoda A."/>
            <person name="Oliveira C."/>
            <person name="Osipova E."/>
            <person name="Leigh N.D."/>
            <person name="Simon A."/>
            <person name="Yun M.H."/>
        </authorList>
    </citation>
    <scope>NUCLEOTIDE SEQUENCE</scope>
    <source>
        <strain evidence="2">20211129_DDA</strain>
        <tissue evidence="2">Liver</tissue>
    </source>
</reference>
<protein>
    <submittedName>
        <fullName evidence="2">Uncharacterized protein</fullName>
    </submittedName>
</protein>
<feature type="region of interest" description="Disordered" evidence="1">
    <location>
        <begin position="1"/>
        <end position="27"/>
    </location>
</feature>
<keyword evidence="3" id="KW-1185">Reference proteome</keyword>
<gene>
    <name evidence="2" type="ORF">NDU88_008477</name>
</gene>
<sequence length="104" mass="11057">MRRASGSQTAAGEDGRNGDERDPFGGAGISSHCRQVFAVLLVLREQTRSVSSDVQPGGYGTWFPVASSGVQLGGVSPNFMYACRFLSPLLSLSASFKRGTSWLL</sequence>
<dbReference type="Proteomes" id="UP001066276">
    <property type="component" value="Chromosome 8"/>
</dbReference>
<evidence type="ECO:0000313" key="3">
    <source>
        <dbReference type="Proteomes" id="UP001066276"/>
    </source>
</evidence>
<evidence type="ECO:0000313" key="2">
    <source>
        <dbReference type="EMBL" id="KAJ1120303.1"/>
    </source>
</evidence>
<accession>A0AAV7P106</accession>
<feature type="compositionally biased region" description="Basic and acidic residues" evidence="1">
    <location>
        <begin position="13"/>
        <end position="23"/>
    </location>
</feature>
<evidence type="ECO:0000256" key="1">
    <source>
        <dbReference type="SAM" id="MobiDB-lite"/>
    </source>
</evidence>
<name>A0AAV7P106_PLEWA</name>
<comment type="caution">
    <text evidence="2">The sequence shown here is derived from an EMBL/GenBank/DDBJ whole genome shotgun (WGS) entry which is preliminary data.</text>
</comment>
<dbReference type="AlphaFoldDB" id="A0AAV7P106"/>
<organism evidence="2 3">
    <name type="scientific">Pleurodeles waltl</name>
    <name type="common">Iberian ribbed newt</name>
    <dbReference type="NCBI Taxonomy" id="8319"/>
    <lineage>
        <taxon>Eukaryota</taxon>
        <taxon>Metazoa</taxon>
        <taxon>Chordata</taxon>
        <taxon>Craniata</taxon>
        <taxon>Vertebrata</taxon>
        <taxon>Euteleostomi</taxon>
        <taxon>Amphibia</taxon>
        <taxon>Batrachia</taxon>
        <taxon>Caudata</taxon>
        <taxon>Salamandroidea</taxon>
        <taxon>Salamandridae</taxon>
        <taxon>Pleurodelinae</taxon>
        <taxon>Pleurodeles</taxon>
    </lineage>
</organism>